<feature type="transmembrane region" description="Helical" evidence="1">
    <location>
        <begin position="35"/>
        <end position="55"/>
    </location>
</feature>
<evidence type="ECO:0000256" key="1">
    <source>
        <dbReference type="SAM" id="Phobius"/>
    </source>
</evidence>
<proteinExistence type="predicted"/>
<sequence length="89" mass="9634">MQQKLTSKRRVVLIVMLTIISVACALLLGKWGRTLSVVLIGFALATLTSGCLRFCKARGLQQGSSMLFSLVLAAGYVFVILGSYGYFRG</sequence>
<evidence type="ECO:0000313" key="2">
    <source>
        <dbReference type="EMBL" id="MFC6202624.1"/>
    </source>
</evidence>
<protein>
    <recommendedName>
        <fullName evidence="4">Integral membrane protein</fullName>
    </recommendedName>
</protein>
<reference evidence="3" key="1">
    <citation type="journal article" date="2019" name="Int. J. Syst. Evol. Microbiol.">
        <title>The Global Catalogue of Microorganisms (GCM) 10K type strain sequencing project: providing services to taxonomists for standard genome sequencing and annotation.</title>
        <authorList>
            <consortium name="The Broad Institute Genomics Platform"/>
            <consortium name="The Broad Institute Genome Sequencing Center for Infectious Disease"/>
            <person name="Wu L."/>
            <person name="Ma J."/>
        </authorList>
    </citation>
    <scope>NUCLEOTIDE SEQUENCE [LARGE SCALE GENOMIC DNA]</scope>
    <source>
        <strain evidence="3">CCM 8930</strain>
    </source>
</reference>
<keyword evidence="1" id="KW-0472">Membrane</keyword>
<keyword evidence="1" id="KW-0812">Transmembrane</keyword>
<feature type="transmembrane region" description="Helical" evidence="1">
    <location>
        <begin position="67"/>
        <end position="87"/>
    </location>
</feature>
<keyword evidence="3" id="KW-1185">Reference proteome</keyword>
<evidence type="ECO:0008006" key="4">
    <source>
        <dbReference type="Google" id="ProtNLM"/>
    </source>
</evidence>
<keyword evidence="1" id="KW-1133">Transmembrane helix</keyword>
<dbReference type="RefSeq" id="WP_137616519.1">
    <property type="nucleotide sequence ID" value="NZ_BJDI01000009.1"/>
</dbReference>
<dbReference type="PROSITE" id="PS51257">
    <property type="entry name" value="PROKAR_LIPOPROTEIN"/>
    <property type="match status" value="1"/>
</dbReference>
<evidence type="ECO:0000313" key="3">
    <source>
        <dbReference type="Proteomes" id="UP001596171"/>
    </source>
</evidence>
<comment type="caution">
    <text evidence="2">The sequence shown here is derived from an EMBL/GenBank/DDBJ whole genome shotgun (WGS) entry which is preliminary data.</text>
</comment>
<organism evidence="2 3">
    <name type="scientific">Lactiplantibacillus nangangensis</name>
    <dbReference type="NCBI Taxonomy" id="2559917"/>
    <lineage>
        <taxon>Bacteria</taxon>
        <taxon>Bacillati</taxon>
        <taxon>Bacillota</taxon>
        <taxon>Bacilli</taxon>
        <taxon>Lactobacillales</taxon>
        <taxon>Lactobacillaceae</taxon>
        <taxon>Lactiplantibacillus</taxon>
    </lineage>
</organism>
<dbReference type="Proteomes" id="UP001596171">
    <property type="component" value="Unassembled WGS sequence"/>
</dbReference>
<accession>A0ABW1SN01</accession>
<name>A0ABW1SN01_9LACO</name>
<dbReference type="EMBL" id="JBHSSE010000025">
    <property type="protein sequence ID" value="MFC6202624.1"/>
    <property type="molecule type" value="Genomic_DNA"/>
</dbReference>
<gene>
    <name evidence="2" type="ORF">ACFP1L_12195</name>
</gene>
<feature type="transmembrane region" description="Helical" evidence="1">
    <location>
        <begin position="12"/>
        <end position="29"/>
    </location>
</feature>